<evidence type="ECO:0000256" key="2">
    <source>
        <dbReference type="ARBA" id="ARBA00022448"/>
    </source>
</evidence>
<keyword evidence="4 8" id="KW-1133">Transmembrane helix</keyword>
<feature type="transmembrane region" description="Helical" evidence="8">
    <location>
        <begin position="417"/>
        <end position="439"/>
    </location>
</feature>
<keyword evidence="3 8" id="KW-0812">Transmembrane</keyword>
<evidence type="ECO:0000259" key="9">
    <source>
        <dbReference type="Pfam" id="PF00520"/>
    </source>
</evidence>
<feature type="transmembrane region" description="Helical" evidence="8">
    <location>
        <begin position="492"/>
        <end position="514"/>
    </location>
</feature>
<keyword evidence="10" id="KW-0675">Receptor</keyword>
<dbReference type="InterPro" id="IPR002153">
    <property type="entry name" value="TRPC_channel"/>
</dbReference>
<feature type="transmembrane region" description="Helical" evidence="8">
    <location>
        <begin position="349"/>
        <end position="367"/>
    </location>
</feature>
<dbReference type="Proteomes" id="UP001249851">
    <property type="component" value="Unassembled WGS sequence"/>
</dbReference>
<keyword evidence="5" id="KW-0406">Ion transport</keyword>
<evidence type="ECO:0000256" key="7">
    <source>
        <dbReference type="ARBA" id="ARBA00023303"/>
    </source>
</evidence>
<dbReference type="PANTHER" id="PTHR10117:SF54">
    <property type="entry name" value="TRANSIENT RECEPTOR POTENTIAL-GAMMA PROTEIN"/>
    <property type="match status" value="1"/>
</dbReference>
<feature type="domain" description="Ion transport" evidence="9">
    <location>
        <begin position="288"/>
        <end position="513"/>
    </location>
</feature>
<sequence>MSDSKDSSEDARNANTSSRVFSFFSRGARRLHTGTEEAAINFRNFWQNFRRESDEIPSDILTRDKIDGCDHDGITKAEEEIRKILETDINKVSMDQIEDAITANKLCDCKNPITTAFEVSTKLQELSLIRDESEALLKELAQQVEDFSVTLMQQINTKEQSLIDHEDLDSYASLLDDITASAIRNSQKKFVSHPLTFRLMKNRWKYGLPHRLVPRKGFRFLLYIFVILDTALTPVLSPFIAYTFYKDQKSQKERDVERQKKEKSLGDVYLDYLTTPFVIFMKDKICQFVFIILHIRMCVLDSSVEPKIEEYLILIFYIGFLMSELQQYLTSESRVYLRNMWNYVDVMTLSLHAVILILRVVSVILGGDPYHNRLLEITYYIYGVNTLLLVLRFSSILEANKTVGPLQLALFRMCVDLFIILVQFGFVIVAFSMAITMVYTAELSYVTPPPGERQSNTNRAKGLYKASTHLIWSVFGLTDLEKMESQEQLSSTVVGVLYVLFLIISVIMLVNMLTNADVEWKFSRAVVAEEYRRCHPIIVPFNILTVPIARWYIRRYGDMRERRAQRRREAYQTFYDKELFPEITKRYKEKYGDSFPMSVEGKVDFLQKNFREILKKLDRILESHGNQEVDARPLHSGNKSADRTFYHSAI</sequence>
<proteinExistence type="predicted"/>
<dbReference type="GO" id="GO:0034703">
    <property type="term" value="C:cation channel complex"/>
    <property type="evidence" value="ECO:0007669"/>
    <property type="project" value="TreeGrafter"/>
</dbReference>
<evidence type="ECO:0000256" key="4">
    <source>
        <dbReference type="ARBA" id="ARBA00022989"/>
    </source>
</evidence>
<feature type="transmembrane region" description="Helical" evidence="8">
    <location>
        <begin position="534"/>
        <end position="553"/>
    </location>
</feature>
<name>A0AAD9V8F2_ACRCE</name>
<dbReference type="AlphaFoldDB" id="A0AAD9V8F2"/>
<keyword evidence="2" id="KW-0813">Transport</keyword>
<dbReference type="Pfam" id="PF00520">
    <property type="entry name" value="Ion_trans"/>
    <property type="match status" value="1"/>
</dbReference>
<feature type="transmembrane region" description="Helical" evidence="8">
    <location>
        <begin position="220"/>
        <end position="245"/>
    </location>
</feature>
<organism evidence="10 11">
    <name type="scientific">Acropora cervicornis</name>
    <name type="common">Staghorn coral</name>
    <dbReference type="NCBI Taxonomy" id="6130"/>
    <lineage>
        <taxon>Eukaryota</taxon>
        <taxon>Metazoa</taxon>
        <taxon>Cnidaria</taxon>
        <taxon>Anthozoa</taxon>
        <taxon>Hexacorallia</taxon>
        <taxon>Scleractinia</taxon>
        <taxon>Astrocoeniina</taxon>
        <taxon>Acroporidae</taxon>
        <taxon>Acropora</taxon>
    </lineage>
</organism>
<evidence type="ECO:0000256" key="1">
    <source>
        <dbReference type="ARBA" id="ARBA00004141"/>
    </source>
</evidence>
<feature type="transmembrane region" description="Helical" evidence="8">
    <location>
        <begin position="379"/>
        <end position="397"/>
    </location>
</feature>
<evidence type="ECO:0000256" key="5">
    <source>
        <dbReference type="ARBA" id="ARBA00023065"/>
    </source>
</evidence>
<accession>A0AAD9V8F2</accession>
<dbReference type="GO" id="GO:0015279">
    <property type="term" value="F:store-operated calcium channel activity"/>
    <property type="evidence" value="ECO:0007669"/>
    <property type="project" value="TreeGrafter"/>
</dbReference>
<comment type="caution">
    <text evidence="10">The sequence shown here is derived from an EMBL/GenBank/DDBJ whole genome shotgun (WGS) entry which is preliminary data.</text>
</comment>
<dbReference type="GO" id="GO:0070679">
    <property type="term" value="F:inositol 1,4,5 trisphosphate binding"/>
    <property type="evidence" value="ECO:0007669"/>
    <property type="project" value="TreeGrafter"/>
</dbReference>
<keyword evidence="6 8" id="KW-0472">Membrane</keyword>
<reference evidence="10" key="2">
    <citation type="journal article" date="2023" name="Science">
        <title>Genomic signatures of disease resistance in endangered staghorn corals.</title>
        <authorList>
            <person name="Vollmer S.V."/>
            <person name="Selwyn J.D."/>
            <person name="Despard B.A."/>
            <person name="Roesel C.L."/>
        </authorList>
    </citation>
    <scope>NUCLEOTIDE SEQUENCE</scope>
    <source>
        <strain evidence="10">K2</strain>
    </source>
</reference>
<protein>
    <submittedName>
        <fullName evidence="10">Short transient receptor potential channel 5</fullName>
    </submittedName>
</protein>
<comment type="subcellular location">
    <subcellularLocation>
        <location evidence="1">Membrane</location>
        <topology evidence="1">Multi-pass membrane protein</topology>
    </subcellularLocation>
</comment>
<evidence type="ECO:0000313" key="11">
    <source>
        <dbReference type="Proteomes" id="UP001249851"/>
    </source>
</evidence>
<keyword evidence="11" id="KW-1185">Reference proteome</keyword>
<dbReference type="EMBL" id="JARQWQ010000020">
    <property type="protein sequence ID" value="KAK2565126.1"/>
    <property type="molecule type" value="Genomic_DNA"/>
</dbReference>
<dbReference type="InterPro" id="IPR005821">
    <property type="entry name" value="Ion_trans_dom"/>
</dbReference>
<reference evidence="10" key="1">
    <citation type="journal article" date="2023" name="G3 (Bethesda)">
        <title>Whole genome assembly and annotation of the endangered Caribbean coral Acropora cervicornis.</title>
        <authorList>
            <person name="Selwyn J.D."/>
            <person name="Vollmer S.V."/>
        </authorList>
    </citation>
    <scope>NUCLEOTIDE SEQUENCE</scope>
    <source>
        <strain evidence="10">K2</strain>
    </source>
</reference>
<evidence type="ECO:0000256" key="6">
    <source>
        <dbReference type="ARBA" id="ARBA00023136"/>
    </source>
</evidence>
<gene>
    <name evidence="10" type="ORF">P5673_011043</name>
</gene>
<evidence type="ECO:0000256" key="8">
    <source>
        <dbReference type="SAM" id="Phobius"/>
    </source>
</evidence>
<dbReference type="GO" id="GO:0005886">
    <property type="term" value="C:plasma membrane"/>
    <property type="evidence" value="ECO:0007669"/>
    <property type="project" value="TreeGrafter"/>
</dbReference>
<evidence type="ECO:0000313" key="10">
    <source>
        <dbReference type="EMBL" id="KAK2565126.1"/>
    </source>
</evidence>
<evidence type="ECO:0000256" key="3">
    <source>
        <dbReference type="ARBA" id="ARBA00022692"/>
    </source>
</evidence>
<keyword evidence="7" id="KW-0407">Ion channel</keyword>
<dbReference type="GO" id="GO:0051480">
    <property type="term" value="P:regulation of cytosolic calcium ion concentration"/>
    <property type="evidence" value="ECO:0007669"/>
    <property type="project" value="TreeGrafter"/>
</dbReference>
<dbReference type="PANTHER" id="PTHR10117">
    <property type="entry name" value="TRANSIENT RECEPTOR POTENTIAL CHANNEL"/>
    <property type="match status" value="1"/>
</dbReference>